<gene>
    <name evidence="5" type="ORF">BWQ96_09980</name>
</gene>
<protein>
    <recommendedName>
        <fullName evidence="2">Protein HGH1 homolog</fullName>
    </recommendedName>
</protein>
<sequence>MDETTLSEVVQLLSGSVGPSTRAATCTAIAACTSGDAGAKLRRIMGTSSVGETTIRRLLVLCGDPQCARVALSALVNISEDAEASAVVTRAGAVQRACKALLDMEQQNMAALYAGLLSNLTRHISGVDALVGKGLTGVEKDLAVNTLLKLVTRVEHMPNVLWMSNALTSAEGREALLLLNNSATNSKSQDTDQQPLTWLLRLLRSPTDTKRLGAASAIRNCAMAEDCHETLVSNTDAIGICLTRLMSSEHKVAASDVRKAPQVVRDIANNPNKADAEPLVEIRLLLVEALLLLCKTPEGRRALWDTDAYAVLEKWKQHEQNEQIVRTVNSIVDRVTLAEDNPEQHGTVTGQDSS</sequence>
<keyword evidence="6" id="KW-1185">Reference proteome</keyword>
<dbReference type="OrthoDB" id="338814at2759"/>
<name>A0A2V3IE35_9FLOR</name>
<proteinExistence type="inferred from homology"/>
<dbReference type="InterPro" id="IPR007206">
    <property type="entry name" value="Protein_HGH1_C"/>
</dbReference>
<dbReference type="PANTHER" id="PTHR13387:SF9">
    <property type="entry name" value="PROTEIN HGH1 HOMOLOG"/>
    <property type="match status" value="1"/>
</dbReference>
<accession>A0A2V3IE35</accession>
<evidence type="ECO:0000259" key="4">
    <source>
        <dbReference type="Pfam" id="PF04064"/>
    </source>
</evidence>
<reference evidence="5 6" key="1">
    <citation type="journal article" date="2018" name="Mol. Biol. Evol.">
        <title>Analysis of the draft genome of the red seaweed Gracilariopsis chorda provides insights into genome size evolution in Rhodophyta.</title>
        <authorList>
            <person name="Lee J."/>
            <person name="Yang E.C."/>
            <person name="Graf L."/>
            <person name="Yang J.H."/>
            <person name="Qiu H."/>
            <person name="Zel Zion U."/>
            <person name="Chan C.X."/>
            <person name="Stephens T.G."/>
            <person name="Weber A.P.M."/>
            <person name="Boo G.H."/>
            <person name="Boo S.M."/>
            <person name="Kim K.M."/>
            <person name="Shin Y."/>
            <person name="Jung M."/>
            <person name="Lee S.J."/>
            <person name="Yim H.S."/>
            <person name="Lee J.H."/>
            <person name="Bhattacharya D."/>
            <person name="Yoon H.S."/>
        </authorList>
    </citation>
    <scope>NUCLEOTIDE SEQUENCE [LARGE SCALE GENOMIC DNA]</scope>
    <source>
        <strain evidence="5 6">SKKU-2015</strain>
        <tissue evidence="5">Whole body</tissue>
    </source>
</reference>
<dbReference type="SUPFAM" id="SSF48371">
    <property type="entry name" value="ARM repeat"/>
    <property type="match status" value="1"/>
</dbReference>
<dbReference type="Pfam" id="PF04063">
    <property type="entry name" value="DUF383"/>
    <property type="match status" value="1"/>
</dbReference>
<dbReference type="STRING" id="448386.A0A2V3IE35"/>
<dbReference type="Proteomes" id="UP000247409">
    <property type="component" value="Unassembled WGS sequence"/>
</dbReference>
<dbReference type="InterPro" id="IPR011989">
    <property type="entry name" value="ARM-like"/>
</dbReference>
<dbReference type="Pfam" id="PF04064">
    <property type="entry name" value="DUF384"/>
    <property type="match status" value="1"/>
</dbReference>
<feature type="domain" description="Protein HGH1 N-terminal" evidence="3">
    <location>
        <begin position="106"/>
        <end position="259"/>
    </location>
</feature>
<dbReference type="InterPro" id="IPR039717">
    <property type="entry name" value="Hgh1"/>
</dbReference>
<comment type="similarity">
    <text evidence="1">Belongs to the HGH1 family.</text>
</comment>
<evidence type="ECO:0000259" key="3">
    <source>
        <dbReference type="Pfam" id="PF04063"/>
    </source>
</evidence>
<dbReference type="InterPro" id="IPR007205">
    <property type="entry name" value="Protein_HGH1_N"/>
</dbReference>
<organism evidence="5 6">
    <name type="scientific">Gracilariopsis chorda</name>
    <dbReference type="NCBI Taxonomy" id="448386"/>
    <lineage>
        <taxon>Eukaryota</taxon>
        <taxon>Rhodophyta</taxon>
        <taxon>Florideophyceae</taxon>
        <taxon>Rhodymeniophycidae</taxon>
        <taxon>Gracilariales</taxon>
        <taxon>Gracilariaceae</taxon>
        <taxon>Gracilariopsis</taxon>
    </lineage>
</organism>
<evidence type="ECO:0000313" key="5">
    <source>
        <dbReference type="EMBL" id="PXF40324.1"/>
    </source>
</evidence>
<dbReference type="AlphaFoldDB" id="A0A2V3IE35"/>
<evidence type="ECO:0000256" key="1">
    <source>
        <dbReference type="ARBA" id="ARBA00006712"/>
    </source>
</evidence>
<feature type="domain" description="Protein HGH1 C-terminal" evidence="4">
    <location>
        <begin position="289"/>
        <end position="333"/>
    </location>
</feature>
<evidence type="ECO:0000313" key="6">
    <source>
        <dbReference type="Proteomes" id="UP000247409"/>
    </source>
</evidence>
<comment type="caution">
    <text evidence="5">The sequence shown here is derived from an EMBL/GenBank/DDBJ whole genome shotgun (WGS) entry which is preliminary data.</text>
</comment>
<evidence type="ECO:0000256" key="2">
    <source>
        <dbReference type="ARBA" id="ARBA00014076"/>
    </source>
</evidence>
<dbReference type="PANTHER" id="PTHR13387">
    <property type="entry name" value="PROTEIN HGH1 HOMOLOG"/>
    <property type="match status" value="1"/>
</dbReference>
<dbReference type="EMBL" id="NBIV01000313">
    <property type="protein sequence ID" value="PXF40324.1"/>
    <property type="molecule type" value="Genomic_DNA"/>
</dbReference>
<dbReference type="InterPro" id="IPR016024">
    <property type="entry name" value="ARM-type_fold"/>
</dbReference>
<dbReference type="Gene3D" id="1.25.10.10">
    <property type="entry name" value="Leucine-rich Repeat Variant"/>
    <property type="match status" value="1"/>
</dbReference>